<dbReference type="Proteomes" id="UP001328107">
    <property type="component" value="Unassembled WGS sequence"/>
</dbReference>
<feature type="compositionally biased region" description="Acidic residues" evidence="2">
    <location>
        <begin position="47"/>
        <end position="59"/>
    </location>
</feature>
<feature type="region of interest" description="Disordered" evidence="2">
    <location>
        <begin position="1"/>
        <end position="94"/>
    </location>
</feature>
<accession>A0AAN4ZHM7</accession>
<keyword evidence="4" id="KW-1185">Reference proteome</keyword>
<evidence type="ECO:0000313" key="3">
    <source>
        <dbReference type="EMBL" id="GMR41467.1"/>
    </source>
</evidence>
<evidence type="ECO:0000256" key="1">
    <source>
        <dbReference type="SAM" id="Coils"/>
    </source>
</evidence>
<name>A0AAN4ZHM7_9BILA</name>
<gene>
    <name evidence="3" type="ORF">PMAYCL1PPCAC_11662</name>
</gene>
<keyword evidence="1" id="KW-0175">Coiled coil</keyword>
<dbReference type="EMBL" id="BTRK01000003">
    <property type="protein sequence ID" value="GMR41467.1"/>
    <property type="molecule type" value="Genomic_DNA"/>
</dbReference>
<evidence type="ECO:0000256" key="2">
    <source>
        <dbReference type="SAM" id="MobiDB-lite"/>
    </source>
</evidence>
<sequence length="292" mass="32606">RDSSASSTTSKRSSAKTEEKKKETRGKRRAGMPPAEGKKRRRKRSETEEESSEEEEIEEPVVGLQEEKPRPNDFSVSRLIGEGEEGNKRLDLPDDDALPFPTSVLFCEDALGKVDASQYPPNCTQFNIGGTKYLPLSCLMDDDGFTVSISEQVTYVKTNGKKHTASLSEALKNSGLTVKRRILGKELLHVLRIAGLVVHWSFVGQLNPPLLKKLQQERDRARKTHEEMLAQYAQLQNQTAVVASEEVVKKTVAELIEERKRRTGQSKEGEKGGLLSGHLIRRNYCQGVPAYA</sequence>
<reference evidence="4" key="1">
    <citation type="submission" date="2022-10" db="EMBL/GenBank/DDBJ databases">
        <title>Genome assembly of Pristionchus species.</title>
        <authorList>
            <person name="Yoshida K."/>
            <person name="Sommer R.J."/>
        </authorList>
    </citation>
    <scope>NUCLEOTIDE SEQUENCE [LARGE SCALE GENOMIC DNA]</scope>
    <source>
        <strain evidence="4">RS5460</strain>
    </source>
</reference>
<feature type="coiled-coil region" evidence="1">
    <location>
        <begin position="211"/>
        <end position="238"/>
    </location>
</feature>
<organism evidence="3 4">
    <name type="scientific">Pristionchus mayeri</name>
    <dbReference type="NCBI Taxonomy" id="1317129"/>
    <lineage>
        <taxon>Eukaryota</taxon>
        <taxon>Metazoa</taxon>
        <taxon>Ecdysozoa</taxon>
        <taxon>Nematoda</taxon>
        <taxon>Chromadorea</taxon>
        <taxon>Rhabditida</taxon>
        <taxon>Rhabditina</taxon>
        <taxon>Diplogasteromorpha</taxon>
        <taxon>Diplogasteroidea</taxon>
        <taxon>Neodiplogasteridae</taxon>
        <taxon>Pristionchus</taxon>
    </lineage>
</organism>
<feature type="non-terminal residue" evidence="3">
    <location>
        <position position="1"/>
    </location>
</feature>
<proteinExistence type="predicted"/>
<feature type="compositionally biased region" description="Low complexity" evidence="2">
    <location>
        <begin position="1"/>
        <end position="12"/>
    </location>
</feature>
<protein>
    <submittedName>
        <fullName evidence="3">Uncharacterized protein</fullName>
    </submittedName>
</protein>
<dbReference type="AlphaFoldDB" id="A0AAN4ZHM7"/>
<evidence type="ECO:0000313" key="4">
    <source>
        <dbReference type="Proteomes" id="UP001328107"/>
    </source>
</evidence>
<comment type="caution">
    <text evidence="3">The sequence shown here is derived from an EMBL/GenBank/DDBJ whole genome shotgun (WGS) entry which is preliminary data.</text>
</comment>